<dbReference type="InParanoid" id="G9MT64"/>
<evidence type="ECO:0000256" key="1">
    <source>
        <dbReference type="SAM" id="MobiDB-lite"/>
    </source>
</evidence>
<dbReference type="OrthoDB" id="4880299at2759"/>
<keyword evidence="2" id="KW-0812">Transmembrane</keyword>
<proteinExistence type="predicted"/>
<feature type="transmembrane region" description="Helical" evidence="2">
    <location>
        <begin position="128"/>
        <end position="147"/>
    </location>
</feature>
<feature type="transmembrane region" description="Helical" evidence="2">
    <location>
        <begin position="69"/>
        <end position="91"/>
    </location>
</feature>
<dbReference type="VEuPathDB" id="FungiDB:TRIVIDRAFT_60083"/>
<feature type="domain" description="HPP transmembrane region" evidence="3">
    <location>
        <begin position="66"/>
        <end position="237"/>
    </location>
</feature>
<feature type="transmembrane region" description="Helical" evidence="2">
    <location>
        <begin position="97"/>
        <end position="116"/>
    </location>
</feature>
<sequence length="292" mass="31956">MTPSEKASLKERIETLGERFTLSEDYRGRLPSYLSRFTGYKPPNAQPPYTALGIPPFSWLKYLPLKLEICIFTWIGAFGGILLIEAIMSANTAFSEVYHAPIIITSFGASAVLLFSAIESPLAQPRNFVLGHFVSALVGTCITRLFVLDPNYHIGLDEGGFHANVFVNGGLSMATSALAQVLIGAVHPPAGATGLNAAVQSEVVTLSWRYLPVILASSLIMLGWALIINNVGRRRYPVFWWKPGKVFVSATKEQQSMERAREARELETALRVEEGATLGDEEEVSEAGRPEV</sequence>
<feature type="region of interest" description="Disordered" evidence="1">
    <location>
        <begin position="271"/>
        <end position="292"/>
    </location>
</feature>
<evidence type="ECO:0000256" key="2">
    <source>
        <dbReference type="SAM" id="Phobius"/>
    </source>
</evidence>
<dbReference type="RefSeq" id="XP_013957303.1">
    <property type="nucleotide sequence ID" value="XM_014101828.1"/>
</dbReference>
<accession>G9MT64</accession>
<dbReference type="eggNOG" id="ENOG502S3SU">
    <property type="taxonomic scope" value="Eukaryota"/>
</dbReference>
<dbReference type="InterPro" id="IPR058581">
    <property type="entry name" value="TM_HPP"/>
</dbReference>
<dbReference type="Proteomes" id="UP000007115">
    <property type="component" value="Unassembled WGS sequence"/>
</dbReference>
<dbReference type="AlphaFoldDB" id="G9MT64"/>
<dbReference type="STRING" id="413071.G9MT64"/>
<feature type="transmembrane region" description="Helical" evidence="2">
    <location>
        <begin position="210"/>
        <end position="232"/>
    </location>
</feature>
<protein>
    <recommendedName>
        <fullName evidence="3">HPP transmembrane region domain-containing protein</fullName>
    </recommendedName>
</protein>
<keyword evidence="2" id="KW-0472">Membrane</keyword>
<keyword evidence="5" id="KW-1185">Reference proteome</keyword>
<dbReference type="PANTHER" id="PTHR33741">
    <property type="entry name" value="TRANSMEMBRANE PROTEIN DDB_G0269096-RELATED"/>
    <property type="match status" value="1"/>
</dbReference>
<dbReference type="EMBL" id="ABDF02000006">
    <property type="protein sequence ID" value="EHK23106.1"/>
    <property type="molecule type" value="Genomic_DNA"/>
</dbReference>
<dbReference type="PANTHER" id="PTHR33741:SF5">
    <property type="entry name" value="TRANSMEMBRANE PROTEIN DDB_G0269096-RELATED"/>
    <property type="match status" value="1"/>
</dbReference>
<evidence type="ECO:0000259" key="3">
    <source>
        <dbReference type="Pfam" id="PF04982"/>
    </source>
</evidence>
<dbReference type="InterPro" id="IPR007065">
    <property type="entry name" value="HPP"/>
</dbReference>
<evidence type="ECO:0000313" key="5">
    <source>
        <dbReference type="Proteomes" id="UP000007115"/>
    </source>
</evidence>
<dbReference type="HOGENOM" id="CLU_040397_0_0_1"/>
<gene>
    <name evidence="4" type="ORF">TRIVIDRAFT_60083</name>
</gene>
<name>G9MT64_HYPVG</name>
<keyword evidence="2" id="KW-1133">Transmembrane helix</keyword>
<evidence type="ECO:0000313" key="4">
    <source>
        <dbReference type="EMBL" id="EHK23106.1"/>
    </source>
</evidence>
<dbReference type="GeneID" id="25796022"/>
<organism evidence="4 5">
    <name type="scientific">Hypocrea virens (strain Gv29-8 / FGSC 10586)</name>
    <name type="common">Gliocladium virens</name>
    <name type="synonym">Trichoderma virens</name>
    <dbReference type="NCBI Taxonomy" id="413071"/>
    <lineage>
        <taxon>Eukaryota</taxon>
        <taxon>Fungi</taxon>
        <taxon>Dikarya</taxon>
        <taxon>Ascomycota</taxon>
        <taxon>Pezizomycotina</taxon>
        <taxon>Sordariomycetes</taxon>
        <taxon>Hypocreomycetidae</taxon>
        <taxon>Hypocreales</taxon>
        <taxon>Hypocreaceae</taxon>
        <taxon>Trichoderma</taxon>
    </lineage>
</organism>
<reference evidence="4 5" key="1">
    <citation type="journal article" date="2011" name="Genome Biol.">
        <title>Comparative genome sequence analysis underscores mycoparasitism as the ancestral life style of Trichoderma.</title>
        <authorList>
            <person name="Kubicek C.P."/>
            <person name="Herrera-Estrella A."/>
            <person name="Seidl-Seiboth V."/>
            <person name="Martinez D.A."/>
            <person name="Druzhinina I.S."/>
            <person name="Thon M."/>
            <person name="Zeilinger S."/>
            <person name="Casas-Flores S."/>
            <person name="Horwitz B.A."/>
            <person name="Mukherjee P.K."/>
            <person name="Mukherjee M."/>
            <person name="Kredics L."/>
            <person name="Alcaraz L.D."/>
            <person name="Aerts A."/>
            <person name="Antal Z."/>
            <person name="Atanasova L."/>
            <person name="Cervantes-Badillo M.G."/>
            <person name="Challacombe J."/>
            <person name="Chertkov O."/>
            <person name="McCluskey K."/>
            <person name="Coulpier F."/>
            <person name="Deshpande N."/>
            <person name="von Doehren H."/>
            <person name="Ebbole D.J."/>
            <person name="Esquivel-Naranjo E.U."/>
            <person name="Fekete E."/>
            <person name="Flipphi M."/>
            <person name="Glaser F."/>
            <person name="Gomez-Rodriguez E.Y."/>
            <person name="Gruber S."/>
            <person name="Han C."/>
            <person name="Henrissat B."/>
            <person name="Hermosa R."/>
            <person name="Hernandez-Onate M."/>
            <person name="Karaffa L."/>
            <person name="Kosti I."/>
            <person name="Le Crom S."/>
            <person name="Lindquist E."/>
            <person name="Lucas S."/>
            <person name="Luebeck M."/>
            <person name="Luebeck P.S."/>
            <person name="Margeot A."/>
            <person name="Metz B."/>
            <person name="Misra M."/>
            <person name="Nevalainen H."/>
            <person name="Omann M."/>
            <person name="Packer N."/>
            <person name="Perrone G."/>
            <person name="Uresti-Rivera E.E."/>
            <person name="Salamov A."/>
            <person name="Schmoll M."/>
            <person name="Seiboth B."/>
            <person name="Shapiro H."/>
            <person name="Sukno S."/>
            <person name="Tamayo-Ramos J.A."/>
            <person name="Tisch D."/>
            <person name="Wiest A."/>
            <person name="Wilkinson H.H."/>
            <person name="Zhang M."/>
            <person name="Coutinho P.M."/>
            <person name="Kenerley C.M."/>
            <person name="Monte E."/>
            <person name="Baker S.E."/>
            <person name="Grigoriev I.V."/>
        </authorList>
    </citation>
    <scope>NUCLEOTIDE SEQUENCE [LARGE SCALE GENOMIC DNA]</scope>
    <source>
        <strain evidence="5">Gv29-8 / FGSC 10586</strain>
    </source>
</reference>
<dbReference type="OMA" id="FWWKPGK"/>
<dbReference type="Pfam" id="PF04982">
    <property type="entry name" value="TM_HPP"/>
    <property type="match status" value="1"/>
</dbReference>
<comment type="caution">
    <text evidence="4">The sequence shown here is derived from an EMBL/GenBank/DDBJ whole genome shotgun (WGS) entry which is preliminary data.</text>
</comment>